<dbReference type="InterPro" id="IPR036812">
    <property type="entry name" value="NAD(P)_OxRdtase_dom_sf"/>
</dbReference>
<keyword evidence="11" id="KW-1185">Reference proteome</keyword>
<evidence type="ECO:0000313" key="10">
    <source>
        <dbReference type="EMBL" id="RKP11279.1"/>
    </source>
</evidence>
<keyword evidence="4" id="KW-0317">Glutathione biosynthesis</keyword>
<evidence type="ECO:0000256" key="3">
    <source>
        <dbReference type="ARBA" id="ARBA00011532"/>
    </source>
</evidence>
<dbReference type="AlphaFoldDB" id="A0A4V1IXJ5"/>
<evidence type="ECO:0000256" key="6">
    <source>
        <dbReference type="ARBA" id="ARBA00031154"/>
    </source>
</evidence>
<feature type="domain" description="NADP-dependent oxidoreductase" evidence="9">
    <location>
        <begin position="169"/>
        <end position="246"/>
    </location>
</feature>
<sequence length="308" mass="34100">MACPPSLDTPPKYDRLVITSGNIMLDGASASTIFRTSGLRASANEVCTVLDEALSTAHDRVKPWCLDDAKGILYVPDDCQVRRCDVKKLATKEEEEEAEPEQVIIVAKIFLLSNALPPTFSPSKDIPFLIQTLHRQLDGSSSGSVLDSIVLSVDGITYDEMDDQGRQEIPSVSWQGLLDVWQAVEALKKDGKVSRIGVSELNLGSLEKLSKSVEIQPDINHLSLNDCCVFPKSLVKYAKEHRIELLTHGDATAIMPKESFDELVKKHHLTPESGLIPRWVTKYSLIHPERNVVLDKGYIVIADTLKRS</sequence>
<dbReference type="GO" id="GO:0017109">
    <property type="term" value="C:glutamate-cysteine ligase complex"/>
    <property type="evidence" value="ECO:0007669"/>
    <property type="project" value="TreeGrafter"/>
</dbReference>
<comment type="similarity">
    <text evidence="2">Belongs to the aldo/keto reductase family. Glutamate--cysteine ligase light chain subfamily.</text>
</comment>
<evidence type="ECO:0000256" key="4">
    <source>
        <dbReference type="ARBA" id="ARBA00022684"/>
    </source>
</evidence>
<evidence type="ECO:0000256" key="1">
    <source>
        <dbReference type="ARBA" id="ARBA00005006"/>
    </source>
</evidence>
<dbReference type="Gene3D" id="3.20.20.100">
    <property type="entry name" value="NADP-dependent oxidoreductase domain"/>
    <property type="match status" value="1"/>
</dbReference>
<evidence type="ECO:0000256" key="7">
    <source>
        <dbReference type="ARBA" id="ARBA00031732"/>
    </source>
</evidence>
<reference evidence="11" key="1">
    <citation type="journal article" date="2018" name="Nat. Microbiol.">
        <title>Leveraging single-cell genomics to expand the fungal tree of life.</title>
        <authorList>
            <person name="Ahrendt S.R."/>
            <person name="Quandt C.A."/>
            <person name="Ciobanu D."/>
            <person name="Clum A."/>
            <person name="Salamov A."/>
            <person name="Andreopoulos B."/>
            <person name="Cheng J.F."/>
            <person name="Woyke T."/>
            <person name="Pelin A."/>
            <person name="Henrissat B."/>
            <person name="Reynolds N.K."/>
            <person name="Benny G.L."/>
            <person name="Smith M.E."/>
            <person name="James T.Y."/>
            <person name="Grigoriev I.V."/>
        </authorList>
    </citation>
    <scope>NUCLEOTIDE SEQUENCE [LARGE SCALE GENOMIC DNA]</scope>
</reference>
<dbReference type="GO" id="GO:0030234">
    <property type="term" value="F:enzyme regulator activity"/>
    <property type="evidence" value="ECO:0007669"/>
    <property type="project" value="TreeGrafter"/>
</dbReference>
<dbReference type="Proteomes" id="UP000267251">
    <property type="component" value="Unassembled WGS sequence"/>
</dbReference>
<proteinExistence type="inferred from homology"/>
<dbReference type="EMBL" id="KZ989047">
    <property type="protein sequence ID" value="RKP11279.1"/>
    <property type="molecule type" value="Genomic_DNA"/>
</dbReference>
<dbReference type="OrthoDB" id="5596051at2759"/>
<dbReference type="PANTHER" id="PTHR13295">
    <property type="entry name" value="GLUTAMATE CYSTEINE LIGASE REGULATORY SUBUNIT"/>
    <property type="match status" value="1"/>
</dbReference>
<evidence type="ECO:0000313" key="11">
    <source>
        <dbReference type="Proteomes" id="UP000267251"/>
    </source>
</evidence>
<evidence type="ECO:0000256" key="5">
    <source>
        <dbReference type="ARBA" id="ARBA00030406"/>
    </source>
</evidence>
<dbReference type="InterPro" id="IPR023210">
    <property type="entry name" value="NADP_OxRdtase_dom"/>
</dbReference>
<comment type="pathway">
    <text evidence="1">Sulfur metabolism; glutathione biosynthesis; glutathione from L-cysteine and L-glutamate: step 1/2.</text>
</comment>
<dbReference type="Pfam" id="PF00248">
    <property type="entry name" value="Aldo_ket_red"/>
    <property type="match status" value="1"/>
</dbReference>
<accession>A0A4V1IXJ5</accession>
<evidence type="ECO:0000256" key="8">
    <source>
        <dbReference type="ARBA" id="ARBA00032926"/>
    </source>
</evidence>
<organism evidence="10 11">
    <name type="scientific">Piptocephalis cylindrospora</name>
    <dbReference type="NCBI Taxonomy" id="1907219"/>
    <lineage>
        <taxon>Eukaryota</taxon>
        <taxon>Fungi</taxon>
        <taxon>Fungi incertae sedis</taxon>
        <taxon>Zoopagomycota</taxon>
        <taxon>Zoopagomycotina</taxon>
        <taxon>Zoopagomycetes</taxon>
        <taxon>Zoopagales</taxon>
        <taxon>Piptocephalidaceae</taxon>
        <taxon>Piptocephalis</taxon>
    </lineage>
</organism>
<dbReference type="GO" id="GO:0035226">
    <property type="term" value="F:glutamate-cysteine ligase catalytic subunit binding"/>
    <property type="evidence" value="ECO:0007669"/>
    <property type="project" value="InterPro"/>
</dbReference>
<name>A0A4V1IXJ5_9FUNG</name>
<dbReference type="SUPFAM" id="SSF51430">
    <property type="entry name" value="NAD(P)-linked oxidoreductase"/>
    <property type="match status" value="1"/>
</dbReference>
<evidence type="ECO:0000256" key="2">
    <source>
        <dbReference type="ARBA" id="ARBA00008612"/>
    </source>
</evidence>
<gene>
    <name evidence="10" type="ORF">BJ684DRAFT_22170</name>
</gene>
<protein>
    <recommendedName>
        <fullName evidence="7">GCS light chain</fullName>
    </recommendedName>
    <alternativeName>
        <fullName evidence="5">Gamma-ECS regulatory subunit</fullName>
    </alternativeName>
    <alternativeName>
        <fullName evidence="8">Gamma-glutamylcysteine synthetase regulatory subunit</fullName>
    </alternativeName>
    <alternativeName>
        <fullName evidence="6">Glutamate--cysteine ligase modifier subunit</fullName>
    </alternativeName>
</protein>
<dbReference type="UniPathway" id="UPA00142">
    <property type="reaction ID" value="UER00209"/>
</dbReference>
<evidence type="ECO:0000259" key="9">
    <source>
        <dbReference type="Pfam" id="PF00248"/>
    </source>
</evidence>
<dbReference type="PANTHER" id="PTHR13295:SF4">
    <property type="entry name" value="GLUTAMATE--CYSTEINE LIGASE REGULATORY SUBUNIT"/>
    <property type="match status" value="1"/>
</dbReference>
<dbReference type="GO" id="GO:0006750">
    <property type="term" value="P:glutathione biosynthetic process"/>
    <property type="evidence" value="ECO:0007669"/>
    <property type="project" value="UniProtKB-UniPathway"/>
</dbReference>
<dbReference type="InterPro" id="IPR032963">
    <property type="entry name" value="Gclm"/>
</dbReference>
<comment type="subunit">
    <text evidence="3">Heterodimer of a catalytic heavy chain and a regulatory light chain.</text>
</comment>